<accession>A0ABD3BTZ3</accession>
<comment type="caution">
    <text evidence="2">The sequence shown here is derived from an EMBL/GenBank/DDBJ whole genome shotgun (WGS) entry which is preliminary data.</text>
</comment>
<organism evidence="2 3">
    <name type="scientific">Castilleja foliolosa</name>
    <dbReference type="NCBI Taxonomy" id="1961234"/>
    <lineage>
        <taxon>Eukaryota</taxon>
        <taxon>Viridiplantae</taxon>
        <taxon>Streptophyta</taxon>
        <taxon>Embryophyta</taxon>
        <taxon>Tracheophyta</taxon>
        <taxon>Spermatophyta</taxon>
        <taxon>Magnoliopsida</taxon>
        <taxon>eudicotyledons</taxon>
        <taxon>Gunneridae</taxon>
        <taxon>Pentapetalae</taxon>
        <taxon>asterids</taxon>
        <taxon>lamiids</taxon>
        <taxon>Lamiales</taxon>
        <taxon>Orobanchaceae</taxon>
        <taxon>Pedicularideae</taxon>
        <taxon>Castillejinae</taxon>
        <taxon>Castilleja</taxon>
    </lineage>
</organism>
<gene>
    <name evidence="2" type="ORF">CASFOL_035880</name>
</gene>
<protein>
    <recommendedName>
        <fullName evidence="4">Transmembrane protein</fullName>
    </recommendedName>
</protein>
<evidence type="ECO:0008006" key="4">
    <source>
        <dbReference type="Google" id="ProtNLM"/>
    </source>
</evidence>
<name>A0ABD3BTZ3_9LAMI</name>
<feature type="transmembrane region" description="Helical" evidence="1">
    <location>
        <begin position="34"/>
        <end position="51"/>
    </location>
</feature>
<dbReference type="EMBL" id="JAVIJP010000066">
    <property type="protein sequence ID" value="KAL3620968.1"/>
    <property type="molecule type" value="Genomic_DNA"/>
</dbReference>
<keyword evidence="1" id="KW-0472">Membrane</keyword>
<proteinExistence type="predicted"/>
<evidence type="ECO:0000313" key="2">
    <source>
        <dbReference type="EMBL" id="KAL3620968.1"/>
    </source>
</evidence>
<evidence type="ECO:0000313" key="3">
    <source>
        <dbReference type="Proteomes" id="UP001632038"/>
    </source>
</evidence>
<dbReference type="Proteomes" id="UP001632038">
    <property type="component" value="Unassembled WGS sequence"/>
</dbReference>
<keyword evidence="1" id="KW-0812">Transmembrane</keyword>
<keyword evidence="1" id="KW-1133">Transmembrane helix</keyword>
<evidence type="ECO:0000256" key="1">
    <source>
        <dbReference type="SAM" id="Phobius"/>
    </source>
</evidence>
<reference evidence="3" key="1">
    <citation type="journal article" date="2024" name="IScience">
        <title>Strigolactones Initiate the Formation of Haustorium-like Structures in Castilleja.</title>
        <authorList>
            <person name="Buerger M."/>
            <person name="Peterson D."/>
            <person name="Chory J."/>
        </authorList>
    </citation>
    <scope>NUCLEOTIDE SEQUENCE [LARGE SCALE GENOMIC DNA]</scope>
</reference>
<keyword evidence="3" id="KW-1185">Reference proteome</keyword>
<dbReference type="AlphaFoldDB" id="A0ABD3BTZ3"/>
<sequence>MSNSSPEPGKTPAYKSKQRREITSSISSLCSPKLLIYLAAIFILFQTLRSTSFDFANHRQKTLSQDNNSCSNELKSMAFKLQESVTFLPLKDLRYSSKALQGHTQWRTQGGSRVVGRPPFPVRRYPFFVR</sequence>